<dbReference type="AlphaFoldDB" id="W1XCS4"/>
<name>W1XCS4_9ZZZZ</name>
<proteinExistence type="predicted"/>
<gene>
    <name evidence="1" type="ORF">Q604_UNBC16789G0002</name>
</gene>
<feature type="non-terminal residue" evidence="1">
    <location>
        <position position="1"/>
    </location>
</feature>
<accession>W1XCS4</accession>
<organism evidence="1">
    <name type="scientific">human gut metagenome</name>
    <dbReference type="NCBI Taxonomy" id="408170"/>
    <lineage>
        <taxon>unclassified sequences</taxon>
        <taxon>metagenomes</taxon>
        <taxon>organismal metagenomes</taxon>
    </lineage>
</organism>
<comment type="caution">
    <text evidence="1">The sequence shown here is derived from an EMBL/GenBank/DDBJ whole genome shotgun (WGS) entry which is preliminary data.</text>
</comment>
<dbReference type="EMBL" id="AZMM01016789">
    <property type="protein sequence ID" value="ETJ28088.1"/>
    <property type="molecule type" value="Genomic_DNA"/>
</dbReference>
<reference evidence="1" key="1">
    <citation type="submission" date="2013-12" db="EMBL/GenBank/DDBJ databases">
        <title>A Varibaculum cambriense genome reconstructed from a premature infant gut community with otherwise low bacterial novelty that shifts toward anaerobic metabolism during the third week of life.</title>
        <authorList>
            <person name="Brown C.T."/>
            <person name="Sharon I."/>
            <person name="Thomas B.C."/>
            <person name="Castelle C.J."/>
            <person name="Morowitz M.J."/>
            <person name="Banfield J.F."/>
        </authorList>
    </citation>
    <scope>NUCLEOTIDE SEQUENCE</scope>
</reference>
<sequence>YEDGEPNEESYVVLRAKFDKWLA</sequence>
<evidence type="ECO:0000313" key="1">
    <source>
        <dbReference type="EMBL" id="ETJ28088.1"/>
    </source>
</evidence>
<protein>
    <submittedName>
        <fullName evidence="1">Uncharacterized protein</fullName>
    </submittedName>
</protein>